<keyword evidence="1 4" id="KW-0349">Heme</keyword>
<organism evidence="6 7">
    <name type="scientific">Burkholderia aenigmatica</name>
    <dbReference type="NCBI Taxonomy" id="2015348"/>
    <lineage>
        <taxon>Bacteria</taxon>
        <taxon>Pseudomonadati</taxon>
        <taxon>Pseudomonadota</taxon>
        <taxon>Betaproteobacteria</taxon>
        <taxon>Burkholderiales</taxon>
        <taxon>Burkholderiaceae</taxon>
        <taxon>Burkholderia</taxon>
        <taxon>Burkholderia cepacia complex</taxon>
    </lineage>
</organism>
<feature type="domain" description="Cytochrome c" evidence="5">
    <location>
        <begin position="387"/>
        <end position="484"/>
    </location>
</feature>
<evidence type="ECO:0000256" key="4">
    <source>
        <dbReference type="PROSITE-ProRule" id="PRU00433"/>
    </source>
</evidence>
<feature type="domain" description="Cytochrome c" evidence="5">
    <location>
        <begin position="254"/>
        <end position="343"/>
    </location>
</feature>
<reference evidence="6 7" key="1">
    <citation type="submission" date="2019-09" db="EMBL/GenBank/DDBJ databases">
        <authorList>
            <person name="Depoorter E."/>
        </authorList>
    </citation>
    <scope>NUCLEOTIDE SEQUENCE [LARGE SCALE GENOMIC DNA]</scope>
    <source>
        <strain evidence="6">LMG 13014</strain>
    </source>
</reference>
<dbReference type="Gene3D" id="1.10.760.10">
    <property type="entry name" value="Cytochrome c-like domain"/>
    <property type="match status" value="3"/>
</dbReference>
<keyword evidence="2 4" id="KW-0479">Metal-binding</keyword>
<dbReference type="PANTHER" id="PTHR35008">
    <property type="entry name" value="BLL4482 PROTEIN-RELATED"/>
    <property type="match status" value="1"/>
</dbReference>
<dbReference type="PANTHER" id="PTHR35008:SF8">
    <property type="entry name" value="ALCOHOL DEHYDROGENASE CYTOCHROME C SUBUNIT"/>
    <property type="match status" value="1"/>
</dbReference>
<feature type="domain" description="Cytochrome c" evidence="5">
    <location>
        <begin position="507"/>
        <end position="600"/>
    </location>
</feature>
<evidence type="ECO:0000256" key="2">
    <source>
        <dbReference type="ARBA" id="ARBA00022723"/>
    </source>
</evidence>
<dbReference type="EMBL" id="CABVQC010000045">
    <property type="protein sequence ID" value="VWC16951.1"/>
    <property type="molecule type" value="Genomic_DNA"/>
</dbReference>
<evidence type="ECO:0000313" key="6">
    <source>
        <dbReference type="EMBL" id="VWC16951.1"/>
    </source>
</evidence>
<dbReference type="Pfam" id="PF00034">
    <property type="entry name" value="Cytochrom_C"/>
    <property type="match status" value="2"/>
</dbReference>
<protein>
    <submittedName>
        <fullName evidence="6">Cytochrome C</fullName>
    </submittedName>
</protein>
<sequence>MAGGLPLNTPFGAVYSTNITPDDATGIGRYTFAQFERVMRKGIAADGHNLYPAMPYPSYVKMTDQDMRALFAYLKHGVAPVSRANKAPDIPWPFNMRWTLAVWNGLFLDDKPYIPDLKHDAIWNRGAYLVQGLGHCGACHTPRGIGFQEKALSDAGSDGSAYLSGATVDSWRAVNLRRSWTAADLVALLKTGQNRYTYAAGGMSDVVRHSTQYTSDLDLSAIAIYLTSLPANSPGEEAKRASGAQHTTKEPTGLLTTRGGLAYLQFCAACHQVDGRGFSAVFPPLSENPAVLSADPVSSIHVVLTGWQTPKTAAHPKVYTMPAFNLLSDRELADILTFVRTSWGNRQAPVSASDVGKLRRELGVKTPTPSAFETPRFAAMLDQPNAAQLVRGMQLHLETKALLPGNVGNSLNCASCHLEGGTVAHASPFVGVSPQFPSYSSRAGKVISLAERINSCFQRSMNGKPIPVDSADMKAMIAYFDWMKDGARPNEKVPGRGVGKIDTHLTPDVAHGKAVYAAQCASCHGANGEGAIGSERQYIYPPLWGEQSFNVGAGMARLYTAAAFVKHNMPIGSHSGFPLAQGGLSDQDALDVAAYFTQQPRPDFPGKIRDWPVGGKPADARY</sequence>
<dbReference type="Proteomes" id="UP000494261">
    <property type="component" value="Unassembled WGS sequence"/>
</dbReference>
<dbReference type="SUPFAM" id="SSF46626">
    <property type="entry name" value="Cytochrome c"/>
    <property type="match status" value="5"/>
</dbReference>
<dbReference type="GO" id="GO:0046872">
    <property type="term" value="F:metal ion binding"/>
    <property type="evidence" value="ECO:0007669"/>
    <property type="project" value="UniProtKB-KW"/>
</dbReference>
<dbReference type="Pfam" id="PF21342">
    <property type="entry name" value="SoxA-TsdA_cyt-c"/>
    <property type="match status" value="1"/>
</dbReference>
<dbReference type="GO" id="GO:0020037">
    <property type="term" value="F:heme binding"/>
    <property type="evidence" value="ECO:0007669"/>
    <property type="project" value="InterPro"/>
</dbReference>
<dbReference type="PROSITE" id="PS51007">
    <property type="entry name" value="CYTC"/>
    <property type="match status" value="4"/>
</dbReference>
<keyword evidence="3 4" id="KW-0408">Iron</keyword>
<evidence type="ECO:0000313" key="7">
    <source>
        <dbReference type="Proteomes" id="UP000494261"/>
    </source>
</evidence>
<dbReference type="InterPro" id="IPR051459">
    <property type="entry name" value="Cytochrome_c-type_DH"/>
</dbReference>
<dbReference type="InterPro" id="IPR009056">
    <property type="entry name" value="Cyt_c-like_dom"/>
</dbReference>
<accession>A0A6P2QCE2</accession>
<evidence type="ECO:0000256" key="1">
    <source>
        <dbReference type="ARBA" id="ARBA00022617"/>
    </source>
</evidence>
<dbReference type="GO" id="GO:0009055">
    <property type="term" value="F:electron transfer activity"/>
    <property type="evidence" value="ECO:0007669"/>
    <property type="project" value="InterPro"/>
</dbReference>
<proteinExistence type="predicted"/>
<evidence type="ECO:0000256" key="3">
    <source>
        <dbReference type="ARBA" id="ARBA00023004"/>
    </source>
</evidence>
<name>A0A6P2QCE2_9BURK</name>
<dbReference type="AlphaFoldDB" id="A0A6P2QCE2"/>
<evidence type="ECO:0000259" key="5">
    <source>
        <dbReference type="PROSITE" id="PS51007"/>
    </source>
</evidence>
<dbReference type="InterPro" id="IPR036909">
    <property type="entry name" value="Cyt_c-like_dom_sf"/>
</dbReference>
<gene>
    <name evidence="6" type="ORF">BLA13014_05508</name>
</gene>
<feature type="domain" description="Cytochrome c" evidence="5">
    <location>
        <begin position="121"/>
        <end position="230"/>
    </location>
</feature>